<reference evidence="4 5" key="1">
    <citation type="submission" date="2019-05" db="EMBL/GenBank/DDBJ databases">
        <title>Emergence of the Ug99 lineage of the wheat stem rust pathogen through somatic hybridization.</title>
        <authorList>
            <person name="Li F."/>
            <person name="Upadhyaya N.M."/>
            <person name="Sperschneider J."/>
            <person name="Matny O."/>
            <person name="Nguyen-Phuc H."/>
            <person name="Mago R."/>
            <person name="Raley C."/>
            <person name="Miller M.E."/>
            <person name="Silverstein K.A.T."/>
            <person name="Henningsen E."/>
            <person name="Hirsch C.D."/>
            <person name="Visser B."/>
            <person name="Pretorius Z.A."/>
            <person name="Steffenson B.J."/>
            <person name="Schwessinger B."/>
            <person name="Dodds P.N."/>
            <person name="Figueroa M."/>
        </authorList>
    </citation>
    <scope>NUCLEOTIDE SEQUENCE [LARGE SCALE GENOMIC DNA]</scope>
    <source>
        <strain evidence="3">21-0</strain>
        <strain evidence="2 5">Ug99</strain>
    </source>
</reference>
<name>A0A5B0PSJ6_PUCGR</name>
<evidence type="ECO:0000313" key="5">
    <source>
        <dbReference type="Proteomes" id="UP000325313"/>
    </source>
</evidence>
<proteinExistence type="predicted"/>
<dbReference type="Proteomes" id="UP000324748">
    <property type="component" value="Unassembled WGS sequence"/>
</dbReference>
<feature type="chain" id="PRO_5036137829" evidence="1">
    <location>
        <begin position="23"/>
        <end position="62"/>
    </location>
</feature>
<dbReference type="EMBL" id="VSWC01000041">
    <property type="protein sequence ID" value="KAA1103886.1"/>
    <property type="molecule type" value="Genomic_DNA"/>
</dbReference>
<dbReference type="EMBL" id="VDEP01000442">
    <property type="protein sequence ID" value="KAA1080160.1"/>
    <property type="molecule type" value="Genomic_DNA"/>
</dbReference>
<dbReference type="AlphaFoldDB" id="A0A5B0PSJ6"/>
<keyword evidence="1" id="KW-0732">Signal</keyword>
<feature type="signal peptide" evidence="1">
    <location>
        <begin position="1"/>
        <end position="22"/>
    </location>
</feature>
<organism evidence="3 4">
    <name type="scientific">Puccinia graminis f. sp. tritici</name>
    <dbReference type="NCBI Taxonomy" id="56615"/>
    <lineage>
        <taxon>Eukaryota</taxon>
        <taxon>Fungi</taxon>
        <taxon>Dikarya</taxon>
        <taxon>Basidiomycota</taxon>
        <taxon>Pucciniomycotina</taxon>
        <taxon>Pucciniomycetes</taxon>
        <taxon>Pucciniales</taxon>
        <taxon>Pucciniaceae</taxon>
        <taxon>Puccinia</taxon>
    </lineage>
</organism>
<evidence type="ECO:0000256" key="1">
    <source>
        <dbReference type="SAM" id="SignalP"/>
    </source>
</evidence>
<dbReference type="Proteomes" id="UP000325313">
    <property type="component" value="Unassembled WGS sequence"/>
</dbReference>
<sequence>MNSISYLKSVLVIMAIVGGIDAECVIDVKPGLCTDPDCTTGHGDPRLAQAVKIWYCDDDDCK</sequence>
<evidence type="ECO:0000313" key="4">
    <source>
        <dbReference type="Proteomes" id="UP000324748"/>
    </source>
</evidence>
<keyword evidence="4" id="KW-1185">Reference proteome</keyword>
<evidence type="ECO:0000313" key="3">
    <source>
        <dbReference type="EMBL" id="KAA1103886.1"/>
    </source>
</evidence>
<protein>
    <submittedName>
        <fullName evidence="3">Uncharacterized protein</fullName>
    </submittedName>
</protein>
<accession>A0A5B0PSJ6</accession>
<comment type="caution">
    <text evidence="3">The sequence shown here is derived from an EMBL/GenBank/DDBJ whole genome shotgun (WGS) entry which is preliminary data.</text>
</comment>
<evidence type="ECO:0000313" key="2">
    <source>
        <dbReference type="EMBL" id="KAA1080160.1"/>
    </source>
</evidence>
<gene>
    <name evidence="3" type="ORF">PGT21_003600</name>
    <name evidence="2" type="ORF">PGTUg99_017991</name>
</gene>